<dbReference type="Proteomes" id="UP000288805">
    <property type="component" value="Unassembled WGS sequence"/>
</dbReference>
<gene>
    <name evidence="1" type="ORF">CK203_071987</name>
</gene>
<accession>A0A438F446</accession>
<reference evidence="1 2" key="1">
    <citation type="journal article" date="2018" name="PLoS Genet.">
        <title>Population sequencing reveals clonal diversity and ancestral inbreeding in the grapevine cultivar Chardonnay.</title>
        <authorList>
            <person name="Roach M.J."/>
            <person name="Johnson D.L."/>
            <person name="Bohlmann J."/>
            <person name="van Vuuren H.J."/>
            <person name="Jones S.J."/>
            <person name="Pretorius I.S."/>
            <person name="Schmidt S.A."/>
            <person name="Borneman A.R."/>
        </authorList>
    </citation>
    <scope>NUCLEOTIDE SEQUENCE [LARGE SCALE GENOMIC DNA]</scope>
    <source>
        <strain evidence="2">cv. Chardonnay</strain>
        <tissue evidence="1">Leaf</tissue>
    </source>
</reference>
<evidence type="ECO:0000313" key="2">
    <source>
        <dbReference type="Proteomes" id="UP000288805"/>
    </source>
</evidence>
<dbReference type="AlphaFoldDB" id="A0A438F446"/>
<name>A0A438F446_VITVI</name>
<dbReference type="EMBL" id="QGNW01001125">
    <property type="protein sequence ID" value="RVW54794.1"/>
    <property type="molecule type" value="Genomic_DNA"/>
</dbReference>
<sequence>MGKGMERKWENLFLGGDENRAGYYLRLGVVDKEKRRFSIFIPKGNLGKKENKQEERAMVKPRMERVVRGNGERVEGGRAGTLAQQQGWIWRDRTVNGEVLGVAGFENMWLKVEGFKDLIHSWWQGIEGRGSASYRLATKMKEIKQKLKEWNREVFRRLEYNKVVALPTSGHWDLVESERRLSEEETTSKKEAKESYAKWASLEETYWRIKINGVWLSEEKEVREGVANAYKYLLIENSDWKADIERLQLEQISQQEAENLEHPFSEDEIHSALMEMNGTKPQDRTDLLWHFGKAAGFC</sequence>
<organism evidence="1 2">
    <name type="scientific">Vitis vinifera</name>
    <name type="common">Grape</name>
    <dbReference type="NCBI Taxonomy" id="29760"/>
    <lineage>
        <taxon>Eukaryota</taxon>
        <taxon>Viridiplantae</taxon>
        <taxon>Streptophyta</taxon>
        <taxon>Embryophyta</taxon>
        <taxon>Tracheophyta</taxon>
        <taxon>Spermatophyta</taxon>
        <taxon>Magnoliopsida</taxon>
        <taxon>eudicotyledons</taxon>
        <taxon>Gunneridae</taxon>
        <taxon>Pentapetalae</taxon>
        <taxon>rosids</taxon>
        <taxon>Vitales</taxon>
        <taxon>Vitaceae</taxon>
        <taxon>Viteae</taxon>
        <taxon>Vitis</taxon>
    </lineage>
</organism>
<evidence type="ECO:0000313" key="1">
    <source>
        <dbReference type="EMBL" id="RVW54794.1"/>
    </source>
</evidence>
<proteinExistence type="predicted"/>
<protein>
    <submittedName>
        <fullName evidence="1">Uncharacterized protein</fullName>
    </submittedName>
</protein>
<comment type="caution">
    <text evidence="1">The sequence shown here is derived from an EMBL/GenBank/DDBJ whole genome shotgun (WGS) entry which is preliminary data.</text>
</comment>